<dbReference type="AlphaFoldDB" id="A0A372LN66"/>
<feature type="transmembrane region" description="Helical" evidence="7">
    <location>
        <begin position="398"/>
        <end position="417"/>
    </location>
</feature>
<dbReference type="GO" id="GO:0042907">
    <property type="term" value="F:xanthine transmembrane transporter activity"/>
    <property type="evidence" value="ECO:0007669"/>
    <property type="project" value="TreeGrafter"/>
</dbReference>
<dbReference type="PANTHER" id="PTHR42810:SF6">
    <property type="entry name" value="PURINE PERMEASE YBBY-RELATED"/>
    <property type="match status" value="1"/>
</dbReference>
<keyword evidence="9" id="KW-1185">Reference proteome</keyword>
<feature type="transmembrane region" description="Helical" evidence="7">
    <location>
        <begin position="44"/>
        <end position="63"/>
    </location>
</feature>
<dbReference type="PANTHER" id="PTHR42810">
    <property type="entry name" value="PURINE PERMEASE C1399.01C-RELATED"/>
    <property type="match status" value="1"/>
</dbReference>
<dbReference type="Proteomes" id="UP000264541">
    <property type="component" value="Unassembled WGS sequence"/>
</dbReference>
<feature type="transmembrane region" description="Helical" evidence="7">
    <location>
        <begin position="314"/>
        <end position="335"/>
    </location>
</feature>
<feature type="transmembrane region" description="Helical" evidence="7">
    <location>
        <begin position="271"/>
        <end position="293"/>
    </location>
</feature>
<keyword evidence="5 7" id="KW-1133">Transmembrane helix</keyword>
<evidence type="ECO:0000256" key="4">
    <source>
        <dbReference type="ARBA" id="ARBA00022692"/>
    </source>
</evidence>
<protein>
    <submittedName>
        <fullName evidence="8">Uracil/xanthine transporter</fullName>
    </submittedName>
</protein>
<keyword evidence="3" id="KW-0813">Transport</keyword>
<gene>
    <name evidence="8" type="ORF">D0469_10760</name>
</gene>
<evidence type="ECO:0000256" key="2">
    <source>
        <dbReference type="ARBA" id="ARBA00008821"/>
    </source>
</evidence>
<comment type="similarity">
    <text evidence="2">Belongs to the nucleobase:cation symporter-2 (NCS2) (TC 2.A.40) family.</text>
</comment>
<feature type="transmembrane region" description="Helical" evidence="7">
    <location>
        <begin position="162"/>
        <end position="182"/>
    </location>
</feature>
<feature type="transmembrane region" description="Helical" evidence="7">
    <location>
        <begin position="341"/>
        <end position="359"/>
    </location>
</feature>
<dbReference type="EMBL" id="QVTE01000030">
    <property type="protein sequence ID" value="RFU68960.1"/>
    <property type="molecule type" value="Genomic_DNA"/>
</dbReference>
<reference evidence="8 9" key="1">
    <citation type="submission" date="2018-08" db="EMBL/GenBank/DDBJ databases">
        <title>Bacillus chawlae sp. nov., Bacillus glennii sp. nov., and Bacillus saganii sp. nov. Isolated from the Vehicle Assembly Building at Kennedy Space Center where the Viking Spacecraft were Assembled.</title>
        <authorList>
            <person name="Seuylemezian A."/>
            <person name="Vaishampayan P."/>
        </authorList>
    </citation>
    <scope>NUCLEOTIDE SEQUENCE [LARGE SCALE GENOMIC DNA]</scope>
    <source>
        <strain evidence="8 9">V47-23a</strain>
    </source>
</reference>
<dbReference type="NCBIfam" id="NF008502">
    <property type="entry name" value="PRK11412.1"/>
    <property type="match status" value="1"/>
</dbReference>
<feature type="transmembrane region" description="Helical" evidence="7">
    <location>
        <begin position="16"/>
        <end position="37"/>
    </location>
</feature>
<evidence type="ECO:0000313" key="8">
    <source>
        <dbReference type="EMBL" id="RFU68960.1"/>
    </source>
</evidence>
<comment type="caution">
    <text evidence="8">The sequence shown here is derived from an EMBL/GenBank/DDBJ whole genome shotgun (WGS) entry which is preliminary data.</text>
</comment>
<evidence type="ECO:0000313" key="9">
    <source>
        <dbReference type="Proteomes" id="UP000264541"/>
    </source>
</evidence>
<evidence type="ECO:0000256" key="7">
    <source>
        <dbReference type="SAM" id="Phobius"/>
    </source>
</evidence>
<comment type="subcellular location">
    <subcellularLocation>
        <location evidence="1">Membrane</location>
        <topology evidence="1">Multi-pass membrane protein</topology>
    </subcellularLocation>
</comment>
<proteinExistence type="inferred from homology"/>
<dbReference type="Pfam" id="PF00860">
    <property type="entry name" value="Xan_ur_permease"/>
    <property type="match status" value="1"/>
</dbReference>
<dbReference type="OrthoDB" id="5597247at2"/>
<dbReference type="GO" id="GO:0005886">
    <property type="term" value="C:plasma membrane"/>
    <property type="evidence" value="ECO:0007669"/>
    <property type="project" value="TreeGrafter"/>
</dbReference>
<keyword evidence="6 7" id="KW-0472">Membrane</keyword>
<dbReference type="RefSeq" id="WP_117326750.1">
    <property type="nucleotide sequence ID" value="NZ_QVTE01000030.1"/>
</dbReference>
<organism evidence="8 9">
    <name type="scientific">Peribacillus saganii</name>
    <dbReference type="NCBI Taxonomy" id="2303992"/>
    <lineage>
        <taxon>Bacteria</taxon>
        <taxon>Bacillati</taxon>
        <taxon>Bacillota</taxon>
        <taxon>Bacilli</taxon>
        <taxon>Bacillales</taxon>
        <taxon>Bacillaceae</taxon>
        <taxon>Peribacillus</taxon>
    </lineage>
</organism>
<evidence type="ECO:0000256" key="5">
    <source>
        <dbReference type="ARBA" id="ARBA00022989"/>
    </source>
</evidence>
<accession>A0A372LN66</accession>
<name>A0A372LN66_9BACI</name>
<dbReference type="InterPro" id="IPR006043">
    <property type="entry name" value="NCS2"/>
</dbReference>
<feature type="transmembrane region" description="Helical" evidence="7">
    <location>
        <begin position="188"/>
        <end position="208"/>
    </location>
</feature>
<feature type="transmembrane region" description="Helical" evidence="7">
    <location>
        <begin position="128"/>
        <end position="150"/>
    </location>
</feature>
<evidence type="ECO:0000256" key="1">
    <source>
        <dbReference type="ARBA" id="ARBA00004141"/>
    </source>
</evidence>
<sequence length="431" mass="46783">MKNWFSSLTIFSSIQWLFFIFANTVVVPISIASAFELPPETFEMMLRISLTVTGIVCIFQGLLGHRLPVMEGHSGVLWGVILNLALSAPAMGMSLPAVGGGIATGVLLACLFTLLLAAFNGIALLRALFSPMVMSVYLFLLTFQLIFIFFKGMLKVNESGTLDTAISLYSIAIVIFVIALKVKGNKTISNFSILIGLIVGWLGFSLLFPHEQAQTVKSSISFVMFPLGKPNLEIGIITVTFFAVVINLSNTITSILAGAELLQEKPTNKQFRYSFAITSIFTAMGTGFGLVPYTPFTSSIGFLQSTRIFERLPFLLGGGLLTLIGLVPVFGSFLVTMPITVGNAVLFVAYLQLFGTSFSSLNGYTFNSNTIFRLAVPVLAGVCLMNSSPAMFTELPVVIQPIISNGLIIGVVISILLERFVRWHAYEIENI</sequence>
<evidence type="ECO:0000256" key="6">
    <source>
        <dbReference type="ARBA" id="ARBA00023136"/>
    </source>
</evidence>
<dbReference type="NCBIfam" id="NF037981">
    <property type="entry name" value="NCS2_1"/>
    <property type="match status" value="1"/>
</dbReference>
<evidence type="ECO:0000256" key="3">
    <source>
        <dbReference type="ARBA" id="ARBA00022448"/>
    </source>
</evidence>
<feature type="transmembrane region" description="Helical" evidence="7">
    <location>
        <begin position="75"/>
        <end position="95"/>
    </location>
</feature>
<feature type="transmembrane region" description="Helical" evidence="7">
    <location>
        <begin position="102"/>
        <end position="122"/>
    </location>
</feature>
<feature type="transmembrane region" description="Helical" evidence="7">
    <location>
        <begin position="234"/>
        <end position="259"/>
    </location>
</feature>
<keyword evidence="4 7" id="KW-0812">Transmembrane</keyword>